<evidence type="ECO:0000313" key="2">
    <source>
        <dbReference type="Proteomes" id="UP001143910"/>
    </source>
</evidence>
<protein>
    <submittedName>
        <fullName evidence="1">Uncharacterized protein</fullName>
    </submittedName>
</protein>
<evidence type="ECO:0000313" key="1">
    <source>
        <dbReference type="EMBL" id="KAJ2983285.1"/>
    </source>
</evidence>
<proteinExistence type="predicted"/>
<accession>A0ACC1NVG7</accession>
<keyword evidence="2" id="KW-1185">Reference proteome</keyword>
<sequence>MSMELHRVQSQLRQTGRGSPVAGNVTRTGELTPTLAVQDANADDAAESLYQERAIEALPPCDTGREAWQFLLGCFMIEAALWVSPGFPISYGVFQEYYARLPQFANNPNLSIIGTLETSIYFLGSPFFTPLVRRFHIWQRTMVVVGSGICVLSLVAAAFANNASSLIAFQGVFYGIGFLTLYAPLLSMLNEWFVQRRGLAYGVFYAGGGISGSCFPFILEQLLSSFGHRIALVGVAVAQVVMVAPMLFFIKPRLPSANRHAARTMDWRFLRNPQFWILSASNVLQGLAFYIPSLYLPSFAALVGLSPRVGALLLAAHNVASTLGQVAFGHLSDKFSNIFVLLFVTTAVSGVSSLCIWGFAHSFAPLLVFALVFGAFAGAYAVFWTAFSSLLSEDTQTVYTLMAFGKGIGSVATAPITGSLLNRPVTPGYALGKYEPVVIYLGVMMLASSLGISAWPFSGRTVVRS</sequence>
<name>A0ACC1NVG7_9HYPO</name>
<organism evidence="1 2">
    <name type="scientific">Zarea fungicola</name>
    <dbReference type="NCBI Taxonomy" id="93591"/>
    <lineage>
        <taxon>Eukaryota</taxon>
        <taxon>Fungi</taxon>
        <taxon>Dikarya</taxon>
        <taxon>Ascomycota</taxon>
        <taxon>Pezizomycotina</taxon>
        <taxon>Sordariomycetes</taxon>
        <taxon>Hypocreomycetidae</taxon>
        <taxon>Hypocreales</taxon>
        <taxon>Cordycipitaceae</taxon>
        <taxon>Zarea</taxon>
    </lineage>
</organism>
<comment type="caution">
    <text evidence="1">The sequence shown here is derived from an EMBL/GenBank/DDBJ whole genome shotgun (WGS) entry which is preliminary data.</text>
</comment>
<reference evidence="1" key="1">
    <citation type="submission" date="2022-08" db="EMBL/GenBank/DDBJ databases">
        <title>Genome Sequence of Lecanicillium fungicola.</title>
        <authorList>
            <person name="Buettner E."/>
        </authorList>
    </citation>
    <scope>NUCLEOTIDE SEQUENCE</scope>
    <source>
        <strain evidence="1">Babe33</strain>
    </source>
</reference>
<gene>
    <name evidence="1" type="ORF">NQ176_g805</name>
</gene>
<dbReference type="EMBL" id="JANJQO010000036">
    <property type="protein sequence ID" value="KAJ2983285.1"/>
    <property type="molecule type" value="Genomic_DNA"/>
</dbReference>
<dbReference type="Proteomes" id="UP001143910">
    <property type="component" value="Unassembled WGS sequence"/>
</dbReference>